<reference evidence="6 7" key="1">
    <citation type="submission" date="2023-05" db="EMBL/GenBank/DDBJ databases">
        <title>Actinoplanes sp. NEAU-A12 genome sequencing.</title>
        <authorList>
            <person name="Wang Z.-S."/>
        </authorList>
    </citation>
    <scope>NUCLEOTIDE SEQUENCE [LARGE SCALE GENOMIC DNA]</scope>
    <source>
        <strain evidence="6 7">NEAU-A12</strain>
    </source>
</reference>
<evidence type="ECO:0000256" key="4">
    <source>
        <dbReference type="ARBA" id="ARBA00024201"/>
    </source>
</evidence>
<accession>A0ABT6WR03</accession>
<proteinExistence type="inferred from homology"/>
<dbReference type="Gene3D" id="3.40.50.1820">
    <property type="entry name" value="alpha/beta hydrolase"/>
    <property type="match status" value="1"/>
</dbReference>
<dbReference type="GO" id="GO:0016787">
    <property type="term" value="F:hydrolase activity"/>
    <property type="evidence" value="ECO:0007669"/>
    <property type="project" value="UniProtKB-KW"/>
</dbReference>
<comment type="similarity">
    <text evidence="4">Belongs to the Fes family.</text>
</comment>
<dbReference type="PANTHER" id="PTHR48098:SF3">
    <property type="entry name" value="IRON(III) ENTEROBACTIN ESTERASE"/>
    <property type="match status" value="1"/>
</dbReference>
<comment type="caution">
    <text evidence="6">The sequence shown here is derived from an EMBL/GenBank/DDBJ whole genome shotgun (WGS) entry which is preliminary data.</text>
</comment>
<dbReference type="EMBL" id="JASCTH010000018">
    <property type="protein sequence ID" value="MDI6102134.1"/>
    <property type="molecule type" value="Genomic_DNA"/>
</dbReference>
<comment type="subcellular location">
    <subcellularLocation>
        <location evidence="1">Cytoplasm</location>
    </subcellularLocation>
</comment>
<evidence type="ECO:0000313" key="6">
    <source>
        <dbReference type="EMBL" id="MDI6102134.1"/>
    </source>
</evidence>
<dbReference type="RefSeq" id="WP_282763148.1">
    <property type="nucleotide sequence ID" value="NZ_JASCTH010000018.1"/>
</dbReference>
<dbReference type="Proteomes" id="UP001241758">
    <property type="component" value="Unassembled WGS sequence"/>
</dbReference>
<evidence type="ECO:0000313" key="7">
    <source>
        <dbReference type="Proteomes" id="UP001241758"/>
    </source>
</evidence>
<gene>
    <name evidence="6" type="ORF">QLQ12_26295</name>
</gene>
<sequence length="402" mass="43149">MASIDVSGGHVVGPRVSRLMSNPSPAAVEKLWSEAVAAGGPLIDPGDDTTSLVTFLWRGDTAATSVGLGVSLPMTRLPGTDLWHGARLLPTDLRTVYCLRHEGPERFPRHLDGDGPVHVDPINPRRVHFSRDPLDPDDHDCWGSLLELPGAPEEQWTSPAPGVAAGSLTSARVRSDVLGYELPVTLYRPAGVSAQGLPVVVFFDGHLARTMLRLPTVLDNLIAAGRIPPVAALLVHNVEARREPELRPLPTLARYVVDDLLAWVRATVGAGRPGQDVAGGMSLGGLAATYLGLARPDVFGGVVAHSGSFWWPVPDHGEPGRLIRDAARAPRSPVRFYLDVGVLEFHAMADGMPSQVEFCRAMRDALRANGHHVSYAEYSGAHDYVNWRRTVADGLQAVLAPS</sequence>
<keyword evidence="3 6" id="KW-0378">Hydrolase</keyword>
<protein>
    <submittedName>
        <fullName evidence="6">Alpha/beta hydrolase-fold protein</fullName>
    </submittedName>
</protein>
<dbReference type="Pfam" id="PF00756">
    <property type="entry name" value="Esterase"/>
    <property type="match status" value="1"/>
</dbReference>
<name>A0ABT6WR03_9ACTN</name>
<evidence type="ECO:0000259" key="5">
    <source>
        <dbReference type="Pfam" id="PF11806"/>
    </source>
</evidence>
<dbReference type="InterPro" id="IPR029058">
    <property type="entry name" value="AB_hydrolase_fold"/>
</dbReference>
<evidence type="ECO:0000256" key="2">
    <source>
        <dbReference type="ARBA" id="ARBA00022490"/>
    </source>
</evidence>
<dbReference type="PANTHER" id="PTHR48098">
    <property type="entry name" value="ENTEROCHELIN ESTERASE-RELATED"/>
    <property type="match status" value="1"/>
</dbReference>
<dbReference type="InterPro" id="IPR050583">
    <property type="entry name" value="Mycobacterial_A85_antigen"/>
</dbReference>
<dbReference type="InterPro" id="IPR014756">
    <property type="entry name" value="Ig_E-set"/>
</dbReference>
<dbReference type="InterPro" id="IPR013783">
    <property type="entry name" value="Ig-like_fold"/>
</dbReference>
<dbReference type="InterPro" id="IPR021764">
    <property type="entry name" value="Enterochelin_esterase_N"/>
</dbReference>
<evidence type="ECO:0000256" key="3">
    <source>
        <dbReference type="ARBA" id="ARBA00022801"/>
    </source>
</evidence>
<dbReference type="Gene3D" id="2.60.40.10">
    <property type="entry name" value="Immunoglobulins"/>
    <property type="match status" value="1"/>
</dbReference>
<evidence type="ECO:0000256" key="1">
    <source>
        <dbReference type="ARBA" id="ARBA00004496"/>
    </source>
</evidence>
<organism evidence="6 7">
    <name type="scientific">Actinoplanes sandaracinus</name>
    <dbReference type="NCBI Taxonomy" id="3045177"/>
    <lineage>
        <taxon>Bacteria</taxon>
        <taxon>Bacillati</taxon>
        <taxon>Actinomycetota</taxon>
        <taxon>Actinomycetes</taxon>
        <taxon>Micromonosporales</taxon>
        <taxon>Micromonosporaceae</taxon>
        <taxon>Actinoplanes</taxon>
    </lineage>
</organism>
<feature type="domain" description="Enterochelin esterase N-terminal" evidence="5">
    <location>
        <begin position="53"/>
        <end position="156"/>
    </location>
</feature>
<keyword evidence="7" id="KW-1185">Reference proteome</keyword>
<dbReference type="Pfam" id="PF11806">
    <property type="entry name" value="Enterochelin_N"/>
    <property type="match status" value="1"/>
</dbReference>
<keyword evidence="2" id="KW-0963">Cytoplasm</keyword>
<dbReference type="SUPFAM" id="SSF53474">
    <property type="entry name" value="alpha/beta-Hydrolases"/>
    <property type="match status" value="1"/>
</dbReference>
<dbReference type="SUPFAM" id="SSF81296">
    <property type="entry name" value="E set domains"/>
    <property type="match status" value="1"/>
</dbReference>
<dbReference type="InterPro" id="IPR000801">
    <property type="entry name" value="Esterase-like"/>
</dbReference>